<dbReference type="EMBL" id="KN833008">
    <property type="protein sequence ID" value="KIM79577.1"/>
    <property type="molecule type" value="Genomic_DNA"/>
</dbReference>
<dbReference type="STRING" id="765440.A0A0C3BQJ0"/>
<comment type="function">
    <text evidence="8">Phosphorylates Ins(1,3,4,5,6)P5 at position 2 to form Ins(1,2,3,4,5,6)P6 (InsP6 or phytate).</text>
</comment>
<comment type="catalytic activity">
    <reaction evidence="1 8">
        <text>1D-myo-inositol 1,3,4,5,6-pentakisphosphate + ATP = 1D-myo-inositol hexakisphosphate + ADP + H(+)</text>
        <dbReference type="Rhea" id="RHEA:20313"/>
        <dbReference type="ChEBI" id="CHEBI:15378"/>
        <dbReference type="ChEBI" id="CHEBI:30616"/>
        <dbReference type="ChEBI" id="CHEBI:57733"/>
        <dbReference type="ChEBI" id="CHEBI:58130"/>
        <dbReference type="ChEBI" id="CHEBI:456216"/>
        <dbReference type="EC" id="2.7.1.158"/>
    </reaction>
</comment>
<dbReference type="PANTHER" id="PTHR14456:SF2">
    <property type="entry name" value="INOSITOL-PENTAKISPHOSPHATE 2-KINASE"/>
    <property type="match status" value="1"/>
</dbReference>
<evidence type="ECO:0000256" key="5">
    <source>
        <dbReference type="ARBA" id="ARBA00022741"/>
    </source>
</evidence>
<dbReference type="InterPro" id="IPR009286">
    <property type="entry name" value="Ins_P5_2-kin"/>
</dbReference>
<evidence type="ECO:0000256" key="3">
    <source>
        <dbReference type="ARBA" id="ARBA00014846"/>
    </source>
</evidence>
<dbReference type="GO" id="GO:0005524">
    <property type="term" value="F:ATP binding"/>
    <property type="evidence" value="ECO:0007669"/>
    <property type="project" value="UniProtKB-KW"/>
</dbReference>
<dbReference type="PANTHER" id="PTHR14456">
    <property type="entry name" value="INOSITOL POLYPHOSPHATE KINASE 1"/>
    <property type="match status" value="1"/>
</dbReference>
<dbReference type="InterPro" id="IPR043001">
    <property type="entry name" value="IP5_2-K_N_lobe"/>
</dbReference>
<proteinExistence type="predicted"/>
<comment type="domain">
    <text evidence="8">The EXKPK motif is conserved in inositol-pentakisphosphate 2-kinases of both family 1 and 2.</text>
</comment>
<evidence type="ECO:0000256" key="1">
    <source>
        <dbReference type="ARBA" id="ARBA00001774"/>
    </source>
</evidence>
<accession>A0A0C3BQJ0</accession>
<gene>
    <name evidence="9" type="ORF">PILCRDRAFT_73894</name>
</gene>
<dbReference type="InParanoid" id="A0A0C3BQJ0"/>
<evidence type="ECO:0000313" key="10">
    <source>
        <dbReference type="Proteomes" id="UP000054166"/>
    </source>
</evidence>
<dbReference type="EC" id="2.7.1.158" evidence="2 8"/>
<keyword evidence="7 8" id="KW-0067">ATP-binding</keyword>
<keyword evidence="5 8" id="KW-0547">Nucleotide-binding</keyword>
<reference evidence="10" key="2">
    <citation type="submission" date="2015-01" db="EMBL/GenBank/DDBJ databases">
        <title>Evolutionary Origins and Diversification of the Mycorrhizal Mutualists.</title>
        <authorList>
            <consortium name="DOE Joint Genome Institute"/>
            <consortium name="Mycorrhizal Genomics Consortium"/>
            <person name="Kohler A."/>
            <person name="Kuo A."/>
            <person name="Nagy L.G."/>
            <person name="Floudas D."/>
            <person name="Copeland A."/>
            <person name="Barry K.W."/>
            <person name="Cichocki N."/>
            <person name="Veneault-Fourrey C."/>
            <person name="LaButti K."/>
            <person name="Lindquist E.A."/>
            <person name="Lipzen A."/>
            <person name="Lundell T."/>
            <person name="Morin E."/>
            <person name="Murat C."/>
            <person name="Riley R."/>
            <person name="Ohm R."/>
            <person name="Sun H."/>
            <person name="Tunlid A."/>
            <person name="Henrissat B."/>
            <person name="Grigoriev I.V."/>
            <person name="Hibbett D.S."/>
            <person name="Martin F."/>
        </authorList>
    </citation>
    <scope>NUCLEOTIDE SEQUENCE [LARGE SCALE GENOMIC DNA]</scope>
    <source>
        <strain evidence="10">F 1598</strain>
    </source>
</reference>
<evidence type="ECO:0000256" key="4">
    <source>
        <dbReference type="ARBA" id="ARBA00022679"/>
    </source>
</evidence>
<keyword evidence="6 8" id="KW-0418">Kinase</keyword>
<evidence type="ECO:0000313" key="9">
    <source>
        <dbReference type="EMBL" id="KIM79577.1"/>
    </source>
</evidence>
<reference evidence="9 10" key="1">
    <citation type="submission" date="2014-04" db="EMBL/GenBank/DDBJ databases">
        <authorList>
            <consortium name="DOE Joint Genome Institute"/>
            <person name="Kuo A."/>
            <person name="Tarkka M."/>
            <person name="Buscot F."/>
            <person name="Kohler A."/>
            <person name="Nagy L.G."/>
            <person name="Floudas D."/>
            <person name="Copeland A."/>
            <person name="Barry K.W."/>
            <person name="Cichocki N."/>
            <person name="Veneault-Fourrey C."/>
            <person name="LaButti K."/>
            <person name="Lindquist E.A."/>
            <person name="Lipzen A."/>
            <person name="Lundell T."/>
            <person name="Morin E."/>
            <person name="Murat C."/>
            <person name="Sun H."/>
            <person name="Tunlid A."/>
            <person name="Henrissat B."/>
            <person name="Grigoriev I.V."/>
            <person name="Hibbett D.S."/>
            <person name="Martin F."/>
            <person name="Nordberg H.P."/>
            <person name="Cantor M.N."/>
            <person name="Hua S.X."/>
        </authorList>
    </citation>
    <scope>NUCLEOTIDE SEQUENCE [LARGE SCALE GENOMIC DNA]</scope>
    <source>
        <strain evidence="9 10">F 1598</strain>
    </source>
</reference>
<dbReference type="Proteomes" id="UP000054166">
    <property type="component" value="Unassembled WGS sequence"/>
</dbReference>
<keyword evidence="10" id="KW-1185">Reference proteome</keyword>
<dbReference type="Pfam" id="PF06090">
    <property type="entry name" value="Ins_P5_2-kin"/>
    <property type="match status" value="1"/>
</dbReference>
<dbReference type="OrthoDB" id="272370at2759"/>
<name>A0A0C3BQJ0_PILCF</name>
<sequence>MSTSESPVVSIASTSPQDWKYISEGAANIVFSYNGDPHRDPYFNGKVLRLRKSASTVSPEIQGFPPIDRLDDCDEPDDPIIEFQHKIIQRLIPSEYLPRLASIRVEASWLQDLAKLCDSDRPSHRRQKDGIDSTRTKAVLATDLVGGDALAVEIKPKWAFLPSPTHLSTSTFPIKTKTCRFCMHTHYRSQNDHSIPICYCPLDLFSGDESRIDKALRDLWAGWIDSNGTMNNIRIFAHGKMLKPTEPSIDLRALCDVLIPTVRSLLVHTPVLRTLAILQRSLDVLDIEGLSNLWALSHIQSPSESPAACVPPIGSTSTDPTISEWTNFIDTYLSSHNTLDHAHPETSNLRYYLLAYLLSATFKDCSIMLRINPSNSKASSDQETNSVTLIDLDPKSIDRLTRWEKLDREIVESYIGTEAKHCVDWKDNT</sequence>
<organism evidence="9 10">
    <name type="scientific">Piloderma croceum (strain F 1598)</name>
    <dbReference type="NCBI Taxonomy" id="765440"/>
    <lineage>
        <taxon>Eukaryota</taxon>
        <taxon>Fungi</taxon>
        <taxon>Dikarya</taxon>
        <taxon>Basidiomycota</taxon>
        <taxon>Agaricomycotina</taxon>
        <taxon>Agaricomycetes</taxon>
        <taxon>Agaricomycetidae</taxon>
        <taxon>Atheliales</taxon>
        <taxon>Atheliaceae</taxon>
        <taxon>Piloderma</taxon>
    </lineage>
</organism>
<dbReference type="HOGENOM" id="CLU_033188_1_0_1"/>
<dbReference type="Gene3D" id="3.30.200.110">
    <property type="entry name" value="Inositol-pentakisphosphate 2-kinase, N-lobe"/>
    <property type="match status" value="1"/>
</dbReference>
<evidence type="ECO:0000256" key="8">
    <source>
        <dbReference type="RuleBase" id="RU364126"/>
    </source>
</evidence>
<evidence type="ECO:0000256" key="7">
    <source>
        <dbReference type="ARBA" id="ARBA00022840"/>
    </source>
</evidence>
<dbReference type="GO" id="GO:0005634">
    <property type="term" value="C:nucleus"/>
    <property type="evidence" value="ECO:0007669"/>
    <property type="project" value="TreeGrafter"/>
</dbReference>
<dbReference type="AlphaFoldDB" id="A0A0C3BQJ0"/>
<dbReference type="GO" id="GO:0032958">
    <property type="term" value="P:inositol phosphate biosynthetic process"/>
    <property type="evidence" value="ECO:0007669"/>
    <property type="project" value="TreeGrafter"/>
</dbReference>
<evidence type="ECO:0000256" key="6">
    <source>
        <dbReference type="ARBA" id="ARBA00022777"/>
    </source>
</evidence>
<keyword evidence="4 8" id="KW-0808">Transferase</keyword>
<evidence type="ECO:0000256" key="2">
    <source>
        <dbReference type="ARBA" id="ARBA00012023"/>
    </source>
</evidence>
<dbReference type="GO" id="GO:0035299">
    <property type="term" value="F:inositol-1,3,4,5,6-pentakisphosphate 2-kinase activity"/>
    <property type="evidence" value="ECO:0007669"/>
    <property type="project" value="UniProtKB-EC"/>
</dbReference>
<protein>
    <recommendedName>
        <fullName evidence="3 8">Inositol-pentakisphosphate 2-kinase</fullName>
        <ecNumber evidence="2 8">2.7.1.158</ecNumber>
    </recommendedName>
</protein>